<feature type="compositionally biased region" description="Gly residues" evidence="2">
    <location>
        <begin position="203"/>
        <end position="215"/>
    </location>
</feature>
<dbReference type="GO" id="GO:1903373">
    <property type="term" value="P:positive regulation of endoplasmic reticulum tubular network organization"/>
    <property type="evidence" value="ECO:0007669"/>
    <property type="project" value="UniProtKB-UniRule"/>
</dbReference>
<keyword evidence="1" id="KW-0256">Endoplasmic reticulum</keyword>
<accession>A0A9P5VL18</accession>
<comment type="domain">
    <text evidence="1">The C4-type zinc finger motif is necessary both for its ER three-way tubular junction localization and formation.</text>
</comment>
<dbReference type="InterPro" id="IPR040115">
    <property type="entry name" value="Lnp"/>
</dbReference>
<dbReference type="InterPro" id="IPR019273">
    <property type="entry name" value="Lunapark_Znf"/>
</dbReference>
<feature type="compositionally biased region" description="Acidic residues" evidence="2">
    <location>
        <begin position="409"/>
        <end position="426"/>
    </location>
</feature>
<keyword evidence="5" id="KW-1185">Reference proteome</keyword>
<name>A0A9P5VL18_9FUNG</name>
<evidence type="ECO:0000256" key="1">
    <source>
        <dbReference type="RuleBase" id="RU367073"/>
    </source>
</evidence>
<keyword evidence="1" id="KW-0812">Transmembrane</keyword>
<feature type="region of interest" description="Disordered" evidence="2">
    <location>
        <begin position="145"/>
        <end position="264"/>
    </location>
</feature>
<organism evidence="4 5">
    <name type="scientific">Podila minutissima</name>
    <dbReference type="NCBI Taxonomy" id="64525"/>
    <lineage>
        <taxon>Eukaryota</taxon>
        <taxon>Fungi</taxon>
        <taxon>Fungi incertae sedis</taxon>
        <taxon>Mucoromycota</taxon>
        <taxon>Mortierellomycotina</taxon>
        <taxon>Mortierellomycetes</taxon>
        <taxon>Mortierellales</taxon>
        <taxon>Mortierellaceae</taxon>
        <taxon>Podila</taxon>
    </lineage>
</organism>
<feature type="domain" description="Lunapark zinc ribbon" evidence="3">
    <location>
        <begin position="271"/>
        <end position="322"/>
    </location>
</feature>
<dbReference type="Pfam" id="PF10058">
    <property type="entry name" value="Zn_ribbon_10"/>
    <property type="match status" value="1"/>
</dbReference>
<dbReference type="Proteomes" id="UP000696485">
    <property type="component" value="Unassembled WGS sequence"/>
</dbReference>
<evidence type="ECO:0000313" key="4">
    <source>
        <dbReference type="EMBL" id="KAF9330132.1"/>
    </source>
</evidence>
<comment type="similarity">
    <text evidence="1">Belongs to the lunapark family.</text>
</comment>
<comment type="function">
    <text evidence="1">Plays a role in determining ER morphology.</text>
</comment>
<dbReference type="GO" id="GO:0098826">
    <property type="term" value="C:endoplasmic reticulum tubular network membrane"/>
    <property type="evidence" value="ECO:0007669"/>
    <property type="project" value="UniProtKB-UniRule"/>
</dbReference>
<keyword evidence="1" id="KW-0472">Membrane</keyword>
<feature type="compositionally biased region" description="Polar residues" evidence="2">
    <location>
        <begin position="244"/>
        <end position="257"/>
    </location>
</feature>
<keyword evidence="1" id="KW-0862">Zinc</keyword>
<keyword evidence="1" id="KW-0863">Zinc-finger</keyword>
<feature type="transmembrane region" description="Helical" evidence="1">
    <location>
        <begin position="78"/>
        <end position="95"/>
    </location>
</feature>
<feature type="region of interest" description="Disordered" evidence="2">
    <location>
        <begin position="348"/>
        <end position="469"/>
    </location>
</feature>
<dbReference type="PANTHER" id="PTHR22166:SF12">
    <property type="entry name" value="ENDOPLASMIC RETICULUM JUNCTION FORMATION PROTEIN LUNAPARK"/>
    <property type="match status" value="1"/>
</dbReference>
<comment type="subcellular location">
    <subcellularLocation>
        <location evidence="1">Endoplasmic reticulum membrane</location>
        <topology evidence="1">Multi-pass membrane protein</topology>
    </subcellularLocation>
</comment>
<feature type="transmembrane region" description="Helical" evidence="1">
    <location>
        <begin position="44"/>
        <end position="66"/>
    </location>
</feature>
<evidence type="ECO:0000259" key="3">
    <source>
        <dbReference type="Pfam" id="PF10058"/>
    </source>
</evidence>
<feature type="compositionally biased region" description="Polar residues" evidence="2">
    <location>
        <begin position="399"/>
        <end position="408"/>
    </location>
</feature>
<dbReference type="GO" id="GO:0071788">
    <property type="term" value="P:endoplasmic reticulum tubular network maintenance"/>
    <property type="evidence" value="ECO:0007669"/>
    <property type="project" value="UniProtKB-UniRule"/>
</dbReference>
<dbReference type="GO" id="GO:0008270">
    <property type="term" value="F:zinc ion binding"/>
    <property type="evidence" value="ECO:0007669"/>
    <property type="project" value="UniProtKB-KW"/>
</dbReference>
<keyword evidence="1" id="KW-1133">Transmembrane helix</keyword>
<evidence type="ECO:0000313" key="5">
    <source>
        <dbReference type="Proteomes" id="UP000696485"/>
    </source>
</evidence>
<reference evidence="4" key="1">
    <citation type="journal article" date="2020" name="Fungal Divers.">
        <title>Resolving the Mortierellaceae phylogeny through synthesis of multi-gene phylogenetics and phylogenomics.</title>
        <authorList>
            <person name="Vandepol N."/>
            <person name="Liber J."/>
            <person name="Desiro A."/>
            <person name="Na H."/>
            <person name="Kennedy M."/>
            <person name="Barry K."/>
            <person name="Grigoriev I.V."/>
            <person name="Miller A.N."/>
            <person name="O'Donnell K."/>
            <person name="Stajich J.E."/>
            <person name="Bonito G."/>
        </authorList>
    </citation>
    <scope>NUCLEOTIDE SEQUENCE</scope>
    <source>
        <strain evidence="4">NVP1</strain>
    </source>
</reference>
<keyword evidence="1" id="KW-0479">Metal-binding</keyword>
<evidence type="ECO:0000256" key="2">
    <source>
        <dbReference type="SAM" id="MobiDB-lite"/>
    </source>
</evidence>
<feature type="compositionally biased region" description="Basic and acidic residues" evidence="2">
    <location>
        <begin position="380"/>
        <end position="398"/>
    </location>
</feature>
<sequence length="469" mass="52066">MGALISRLRQGNDSDYEKILSDLDSNIRKAELRLSAIKIREKRFAGLWLVYSVLAWVGYAAVFAFYLHHEYADKTQTWALAFAPIALGFPIIYAGRSLINIWYKRAQTNEESQLSLLRADQRLKVEELKKKTAYYSTKTLLERYDPSSQQQRVSGPRPGPDGKPMHPAQNGQRPMRPNMMDPGLRQRTGLGVTNAQGAPLGMGPQGQGQGQGLGQVQGRPMGTSSGMQPPGGNMHGPRGPQGSFPPQSNYQNQQFSHGSPLYGSPNTEKHWYDKIVDVIVGDEGPDTKYALICGQCYAHNGLVLPQEIDDIQYVCPKCNYLNPPRRKTATAGRPITSPDATLLQAREQPLPASRDPSPSPLRHPVPEHDEYDSSENPGPMEDRHQDQRNDKSEEHSENSIEFVNNWNDSDLENSGEDEDVDVDTDDAPGYIVQSEPSEDVEGEVKAKSPKKKPTRSSTSNSGKKTTKRS</sequence>
<dbReference type="AlphaFoldDB" id="A0A9P5VL18"/>
<dbReference type="PANTHER" id="PTHR22166">
    <property type="entry name" value="ENDOPLASMIC RETICULUM JUNCTION FORMATION PROTEIN LUNAPARK"/>
    <property type="match status" value="1"/>
</dbReference>
<gene>
    <name evidence="4" type="ORF">BG006_006872</name>
</gene>
<proteinExistence type="inferred from homology"/>
<dbReference type="EMBL" id="JAAAUY010000419">
    <property type="protein sequence ID" value="KAF9330132.1"/>
    <property type="molecule type" value="Genomic_DNA"/>
</dbReference>
<comment type="caution">
    <text evidence="4">The sequence shown here is derived from an EMBL/GenBank/DDBJ whole genome shotgun (WGS) entry which is preliminary data.</text>
</comment>
<protein>
    <recommendedName>
        <fullName evidence="1">Endoplasmic reticulum junction formation protein lunapark</fullName>
    </recommendedName>
</protein>